<name>A0A9N7UGE9_PLEPL</name>
<organism evidence="3 4">
    <name type="scientific">Pleuronectes platessa</name>
    <name type="common">European plaice</name>
    <dbReference type="NCBI Taxonomy" id="8262"/>
    <lineage>
        <taxon>Eukaryota</taxon>
        <taxon>Metazoa</taxon>
        <taxon>Chordata</taxon>
        <taxon>Craniata</taxon>
        <taxon>Vertebrata</taxon>
        <taxon>Euteleostomi</taxon>
        <taxon>Actinopterygii</taxon>
        <taxon>Neopterygii</taxon>
        <taxon>Teleostei</taxon>
        <taxon>Neoteleostei</taxon>
        <taxon>Acanthomorphata</taxon>
        <taxon>Carangaria</taxon>
        <taxon>Pleuronectiformes</taxon>
        <taxon>Pleuronectoidei</taxon>
        <taxon>Pleuronectidae</taxon>
        <taxon>Pleuronectes</taxon>
    </lineage>
</organism>
<keyword evidence="4" id="KW-1185">Reference proteome</keyword>
<dbReference type="EMBL" id="CADEAL010001224">
    <property type="protein sequence ID" value="CAB1430315.1"/>
    <property type="molecule type" value="Genomic_DNA"/>
</dbReference>
<keyword evidence="2" id="KW-0732">Signal</keyword>
<evidence type="ECO:0000313" key="4">
    <source>
        <dbReference type="Proteomes" id="UP001153269"/>
    </source>
</evidence>
<feature type="signal peptide" evidence="2">
    <location>
        <begin position="1"/>
        <end position="28"/>
    </location>
</feature>
<proteinExistence type="predicted"/>
<evidence type="ECO:0008006" key="5">
    <source>
        <dbReference type="Google" id="ProtNLM"/>
    </source>
</evidence>
<evidence type="ECO:0000256" key="2">
    <source>
        <dbReference type="SAM" id="SignalP"/>
    </source>
</evidence>
<evidence type="ECO:0000256" key="1">
    <source>
        <dbReference type="SAM" id="MobiDB-lite"/>
    </source>
</evidence>
<feature type="region of interest" description="Disordered" evidence="1">
    <location>
        <begin position="73"/>
        <end position="102"/>
    </location>
</feature>
<accession>A0A9N7UGE9</accession>
<dbReference type="AlphaFoldDB" id="A0A9N7UGE9"/>
<evidence type="ECO:0000313" key="3">
    <source>
        <dbReference type="EMBL" id="CAB1430315.1"/>
    </source>
</evidence>
<protein>
    <recommendedName>
        <fullName evidence="5">Secreted protein</fullName>
    </recommendedName>
</protein>
<dbReference type="Proteomes" id="UP001153269">
    <property type="component" value="Unassembled WGS sequence"/>
</dbReference>
<gene>
    <name evidence="3" type="ORF">PLEPLA_LOCUS18297</name>
</gene>
<reference evidence="3" key="1">
    <citation type="submission" date="2020-03" db="EMBL/GenBank/DDBJ databases">
        <authorList>
            <person name="Weist P."/>
        </authorList>
    </citation>
    <scope>NUCLEOTIDE SEQUENCE</scope>
</reference>
<feature type="chain" id="PRO_5040186240" description="Secreted protein" evidence="2">
    <location>
        <begin position="29"/>
        <end position="102"/>
    </location>
</feature>
<sequence>MPATGSPSLHHGAPAFFLVFVCLGCKRGGKINNSSHNLESRVDAAPGQHPATLGATTPTVRLEIKGELAVHGRVSAQGLSRRIPMPQTKRHRTPTLYTSSTT</sequence>
<comment type="caution">
    <text evidence="3">The sequence shown here is derived from an EMBL/GenBank/DDBJ whole genome shotgun (WGS) entry which is preliminary data.</text>
</comment>